<evidence type="ECO:0000313" key="1">
    <source>
        <dbReference type="EMBL" id="OAY51409.1"/>
    </source>
</evidence>
<organism evidence="1">
    <name type="scientific">Manihot esculenta</name>
    <name type="common">Cassava</name>
    <name type="synonym">Jatropha manihot</name>
    <dbReference type="NCBI Taxonomy" id="3983"/>
    <lineage>
        <taxon>Eukaryota</taxon>
        <taxon>Viridiplantae</taxon>
        <taxon>Streptophyta</taxon>
        <taxon>Embryophyta</taxon>
        <taxon>Tracheophyta</taxon>
        <taxon>Spermatophyta</taxon>
        <taxon>Magnoliopsida</taxon>
        <taxon>eudicotyledons</taxon>
        <taxon>Gunneridae</taxon>
        <taxon>Pentapetalae</taxon>
        <taxon>rosids</taxon>
        <taxon>fabids</taxon>
        <taxon>Malpighiales</taxon>
        <taxon>Euphorbiaceae</taxon>
        <taxon>Crotonoideae</taxon>
        <taxon>Manihoteae</taxon>
        <taxon>Manihot</taxon>
    </lineage>
</organism>
<dbReference type="AlphaFoldDB" id="A0A2C9VYD5"/>
<name>A0A2C9VYD5_MANES</name>
<reference evidence="1" key="1">
    <citation type="submission" date="2016-02" db="EMBL/GenBank/DDBJ databases">
        <title>WGS assembly of Manihot esculenta.</title>
        <authorList>
            <person name="Bredeson J.V."/>
            <person name="Prochnik S.E."/>
            <person name="Lyons J.B."/>
            <person name="Schmutz J."/>
            <person name="Grimwood J."/>
            <person name="Vrebalov J."/>
            <person name="Bart R.S."/>
            <person name="Amuge T."/>
            <person name="Ferguson M.E."/>
            <person name="Green R."/>
            <person name="Putnam N."/>
            <person name="Stites J."/>
            <person name="Rounsley S."/>
            <person name="Rokhsar D.S."/>
        </authorList>
    </citation>
    <scope>NUCLEOTIDE SEQUENCE [LARGE SCALE GENOMIC DNA]</scope>
    <source>
        <tissue evidence="1">Leaf</tissue>
    </source>
</reference>
<protein>
    <submittedName>
        <fullName evidence="1">Uncharacterized protein</fullName>
    </submittedName>
</protein>
<dbReference type="EMBL" id="CM004390">
    <property type="protein sequence ID" value="OAY51409.1"/>
    <property type="molecule type" value="Genomic_DNA"/>
</dbReference>
<accession>A0A2C9VYD5</accession>
<gene>
    <name evidence="1" type="ORF">MANES_04G004200</name>
</gene>
<proteinExistence type="predicted"/>
<sequence>MSIKMGKIRCFFLVSFIIFYGNRTLRRQFLLTPER</sequence>